<feature type="compositionally biased region" description="Polar residues" evidence="11">
    <location>
        <begin position="772"/>
        <end position="781"/>
    </location>
</feature>
<dbReference type="Pfam" id="PF03914">
    <property type="entry name" value="CBF"/>
    <property type="match status" value="1"/>
</dbReference>
<organism evidence="13">
    <name type="scientific">Photinus pyralis</name>
    <name type="common">Common eastern firefly</name>
    <name type="synonym">Lampyris pyralis</name>
    <dbReference type="NCBI Taxonomy" id="7054"/>
    <lineage>
        <taxon>Eukaryota</taxon>
        <taxon>Metazoa</taxon>
        <taxon>Ecdysozoa</taxon>
        <taxon>Arthropoda</taxon>
        <taxon>Hexapoda</taxon>
        <taxon>Insecta</taxon>
        <taxon>Pterygota</taxon>
        <taxon>Neoptera</taxon>
        <taxon>Endopterygota</taxon>
        <taxon>Coleoptera</taxon>
        <taxon>Polyphaga</taxon>
        <taxon>Elateriformia</taxon>
        <taxon>Elateroidea</taxon>
        <taxon>Lampyridae</taxon>
        <taxon>Lampyrinae</taxon>
        <taxon>Photinus</taxon>
    </lineage>
</organism>
<accession>A0A1Y1LB75</accession>
<dbReference type="InterPro" id="IPR011989">
    <property type="entry name" value="ARM-like"/>
</dbReference>
<dbReference type="AlphaFoldDB" id="A0A1Y1LB75"/>
<keyword evidence="7" id="KW-0539">Nucleus</keyword>
<evidence type="ECO:0000256" key="1">
    <source>
        <dbReference type="ARBA" id="ARBA00004123"/>
    </source>
</evidence>
<feature type="compositionally biased region" description="Basic residues" evidence="11">
    <location>
        <begin position="814"/>
        <end position="837"/>
    </location>
</feature>
<evidence type="ECO:0000256" key="6">
    <source>
        <dbReference type="ARBA" id="ARBA00023163"/>
    </source>
</evidence>
<evidence type="ECO:0000256" key="11">
    <source>
        <dbReference type="SAM" id="MobiDB-lite"/>
    </source>
</evidence>
<comment type="function">
    <text evidence="9">Stimulates transcription from the HSP70 promoter.</text>
</comment>
<feature type="region of interest" description="Disordered" evidence="11">
    <location>
        <begin position="456"/>
        <end position="484"/>
    </location>
</feature>
<dbReference type="PANTHER" id="PTHR12048:SF0">
    <property type="entry name" value="CCAAT_ENHANCER-BINDING PROTEIN ZETA"/>
    <property type="match status" value="1"/>
</dbReference>
<evidence type="ECO:0000256" key="10">
    <source>
        <dbReference type="ARBA" id="ARBA00073389"/>
    </source>
</evidence>
<evidence type="ECO:0000256" key="4">
    <source>
        <dbReference type="ARBA" id="ARBA00023015"/>
    </source>
</evidence>
<dbReference type="InterPro" id="IPR005612">
    <property type="entry name" value="CCAAT-binding_factor"/>
</dbReference>
<sequence>MEDPDSEYVKPKMWYEEISDAGRTQEALSDDLVIQLKTEAEKSLIADAANYNIKNSKGNSNFQWMKTVMAKGITSDKVAAYIVTIQSKPLYNLDALSNLVGMVKVGKKNEFVIIIDSLIELFLENLLIPHRKLLSFHTRPLTKLDELSSGNAATRKKYLAYWIFEDQLKQIYTTFVLSLNKISHDTVEKSKEKAIGALKKLLAGNPEQEQNLLKHLVNKLGDPSKKIASKVIYLLSSLLNQHSNMQGVVLNEVEKVLFRTNVSSRTQYYALCFLSQFYLNHENKAIAEHLIGLYFSFFKACVKKGEVNSRMMSVLLMGVNRAFPYAELELSKLSDHIDTMYRIVHIANFNVSLHALRLLHQVSCKENTVNDRFLSALYRKLSDPHITSTFHQAILLSLVYKTLTYDKQVDRIKVIIKRLLQIAIYAQPSMACGVLYVVSQVIRRNHALSALILPITPDEDDDDEDEKYSDVKEEPEEETNNESEAKPCFSWIHKKNSNKRRVGYNGLHRNPLHAGGEYCCYTELNFLKSHFHPTVALFAENLLNEKTINYTGDPLKDFSLIRFLDRFVFKNPKRAQDFPKEGLQSVLRARQNYRPKGIRAVPVQSTTYVNNDEENIPIEERFLYMYLQKRNKGAPAKDDDDDSDLDSVASEEFEEMLDKMIKIKDVGEDLDYMESIEEGFKSKKKRGKEESEEDVKEEEDEIDLDEDPFEPDEGDEEVFNEDDDDSEILFDSEEEESESKHKKAKKETSSLFASAEEFASMLEEEGAAKTAPGSSNAWSTKDNAHLRQIAWEEKRNQWLKGYNKTMGKGERSGFKSKRKQKGKQNGHNFQNKKKKKA</sequence>
<dbReference type="InterPro" id="IPR040155">
    <property type="entry name" value="CEBPZ/Mak21-like"/>
</dbReference>
<feature type="compositionally biased region" description="Acidic residues" evidence="11">
    <location>
        <begin position="457"/>
        <end position="481"/>
    </location>
</feature>
<feature type="domain" description="CCAAT-binding factor" evidence="12">
    <location>
        <begin position="352"/>
        <end position="539"/>
    </location>
</feature>
<keyword evidence="4" id="KW-0805">Transcription regulation</keyword>
<proteinExistence type="inferred from homology"/>
<dbReference type="InterPro" id="IPR016024">
    <property type="entry name" value="ARM-type_fold"/>
</dbReference>
<keyword evidence="3" id="KW-0597">Phosphoprotein</keyword>
<dbReference type="FunFam" id="1.25.10.10:FF:000805">
    <property type="entry name" value="Similar to transcription factor CBF/MAK21"/>
    <property type="match status" value="1"/>
</dbReference>
<protein>
    <recommendedName>
        <fullName evidence="10">CCAAT/enhancer-binding protein zeta</fullName>
    </recommendedName>
    <alternativeName>
        <fullName evidence="8">CCAAT-box-binding transcription factor</fullName>
    </alternativeName>
</protein>
<evidence type="ECO:0000313" key="13">
    <source>
        <dbReference type="EMBL" id="JAV68307.1"/>
    </source>
</evidence>
<dbReference type="PANTHER" id="PTHR12048">
    <property type="entry name" value="CCAAT-BINDING FACTOR-RELATED"/>
    <property type="match status" value="1"/>
</dbReference>
<feature type="region of interest" description="Disordered" evidence="11">
    <location>
        <begin position="800"/>
        <end position="837"/>
    </location>
</feature>
<evidence type="ECO:0000256" key="3">
    <source>
        <dbReference type="ARBA" id="ARBA00022553"/>
    </source>
</evidence>
<keyword evidence="5" id="KW-0010">Activator</keyword>
<name>A0A1Y1LB75_PHOPY</name>
<evidence type="ECO:0000256" key="8">
    <source>
        <dbReference type="ARBA" id="ARBA00031941"/>
    </source>
</evidence>
<comment type="similarity">
    <text evidence="2">Belongs to the CBF/MAK21 family.</text>
</comment>
<evidence type="ECO:0000256" key="5">
    <source>
        <dbReference type="ARBA" id="ARBA00023159"/>
    </source>
</evidence>
<feature type="compositionally biased region" description="Acidic residues" evidence="11">
    <location>
        <begin position="690"/>
        <end position="737"/>
    </location>
</feature>
<evidence type="ECO:0000256" key="9">
    <source>
        <dbReference type="ARBA" id="ARBA00058879"/>
    </source>
</evidence>
<dbReference type="SUPFAM" id="SSF48371">
    <property type="entry name" value="ARM repeat"/>
    <property type="match status" value="1"/>
</dbReference>
<keyword evidence="6" id="KW-0804">Transcription</keyword>
<evidence type="ECO:0000256" key="7">
    <source>
        <dbReference type="ARBA" id="ARBA00023242"/>
    </source>
</evidence>
<evidence type="ECO:0000256" key="2">
    <source>
        <dbReference type="ARBA" id="ARBA00007797"/>
    </source>
</evidence>
<dbReference type="EMBL" id="GEZM01065839">
    <property type="protein sequence ID" value="JAV68307.1"/>
    <property type="molecule type" value="Transcribed_RNA"/>
</dbReference>
<evidence type="ECO:0000259" key="12">
    <source>
        <dbReference type="Pfam" id="PF03914"/>
    </source>
</evidence>
<dbReference type="GO" id="GO:0005634">
    <property type="term" value="C:nucleus"/>
    <property type="evidence" value="ECO:0007669"/>
    <property type="project" value="UniProtKB-SubCell"/>
</dbReference>
<reference evidence="13" key="1">
    <citation type="journal article" date="2016" name="Sci. Rep.">
        <title>Molecular characterization of firefly nuptial gifts: a multi-omics approach sheds light on postcopulatory sexual selection.</title>
        <authorList>
            <person name="Al-Wathiqui N."/>
            <person name="Fallon T.R."/>
            <person name="South A."/>
            <person name="Weng J.K."/>
            <person name="Lewis S.M."/>
        </authorList>
    </citation>
    <scope>NUCLEOTIDE SEQUENCE</scope>
</reference>
<comment type="subcellular location">
    <subcellularLocation>
        <location evidence="1">Nucleus</location>
    </subcellularLocation>
</comment>
<dbReference type="Gene3D" id="1.25.10.10">
    <property type="entry name" value="Leucine-rich Repeat Variant"/>
    <property type="match status" value="1"/>
</dbReference>
<feature type="region of interest" description="Disordered" evidence="11">
    <location>
        <begin position="680"/>
        <end position="750"/>
    </location>
</feature>
<feature type="region of interest" description="Disordered" evidence="11">
    <location>
        <begin position="763"/>
        <end position="782"/>
    </location>
</feature>